<proteinExistence type="predicted"/>
<dbReference type="Proteomes" id="UP001328107">
    <property type="component" value="Unassembled WGS sequence"/>
</dbReference>
<keyword evidence="2" id="KW-1185">Reference proteome</keyword>
<accession>A0AAN4ZEF8</accession>
<name>A0AAN4ZEF8_9BILA</name>
<evidence type="ECO:0000313" key="2">
    <source>
        <dbReference type="Proteomes" id="UP001328107"/>
    </source>
</evidence>
<feature type="non-terminal residue" evidence="1">
    <location>
        <position position="1"/>
    </location>
</feature>
<sequence length="95" mass="11174">SQYTDVSVDMNLTFDSENSGHMGVHEIDYIGERKYTNGSYTDMFRTDYFEIRWEPKRLDKSEISRNQDNCYVDIQATINKYLCPDLYSVVYSGDD</sequence>
<protein>
    <submittedName>
        <fullName evidence="1">Uncharacterized protein</fullName>
    </submittedName>
</protein>
<comment type="caution">
    <text evidence="1">The sequence shown here is derived from an EMBL/GenBank/DDBJ whole genome shotgun (WGS) entry which is preliminary data.</text>
</comment>
<reference evidence="2" key="1">
    <citation type="submission" date="2022-10" db="EMBL/GenBank/DDBJ databases">
        <title>Genome assembly of Pristionchus species.</title>
        <authorList>
            <person name="Yoshida K."/>
            <person name="Sommer R.J."/>
        </authorList>
    </citation>
    <scope>NUCLEOTIDE SEQUENCE [LARGE SCALE GENOMIC DNA]</scope>
    <source>
        <strain evidence="2">RS5460</strain>
    </source>
</reference>
<gene>
    <name evidence="1" type="ORF">PMAYCL1PPCAC_09892</name>
</gene>
<dbReference type="EMBL" id="BTRK01000003">
    <property type="protein sequence ID" value="GMR39697.1"/>
    <property type="molecule type" value="Genomic_DNA"/>
</dbReference>
<dbReference type="AlphaFoldDB" id="A0AAN4ZEF8"/>
<evidence type="ECO:0000313" key="1">
    <source>
        <dbReference type="EMBL" id="GMR39697.1"/>
    </source>
</evidence>
<organism evidence="1 2">
    <name type="scientific">Pristionchus mayeri</name>
    <dbReference type="NCBI Taxonomy" id="1317129"/>
    <lineage>
        <taxon>Eukaryota</taxon>
        <taxon>Metazoa</taxon>
        <taxon>Ecdysozoa</taxon>
        <taxon>Nematoda</taxon>
        <taxon>Chromadorea</taxon>
        <taxon>Rhabditida</taxon>
        <taxon>Rhabditina</taxon>
        <taxon>Diplogasteromorpha</taxon>
        <taxon>Diplogasteroidea</taxon>
        <taxon>Neodiplogasteridae</taxon>
        <taxon>Pristionchus</taxon>
    </lineage>
</organism>
<feature type="non-terminal residue" evidence="1">
    <location>
        <position position="95"/>
    </location>
</feature>